<protein>
    <submittedName>
        <fullName evidence="1">Uncharacterized protein</fullName>
    </submittedName>
</protein>
<comment type="caution">
    <text evidence="1">The sequence shown here is derived from an EMBL/GenBank/DDBJ whole genome shotgun (WGS) entry which is preliminary data.</text>
</comment>
<proteinExistence type="predicted"/>
<accession>A0AA36N6C9</accession>
<reference evidence="1" key="1">
    <citation type="submission" date="2023-08" db="EMBL/GenBank/DDBJ databases">
        <authorList>
            <person name="Chen Y."/>
            <person name="Shah S."/>
            <person name="Dougan E. K."/>
            <person name="Thang M."/>
            <person name="Chan C."/>
        </authorList>
    </citation>
    <scope>NUCLEOTIDE SEQUENCE</scope>
</reference>
<dbReference type="Proteomes" id="UP001178507">
    <property type="component" value="Unassembled WGS sequence"/>
</dbReference>
<dbReference type="EMBL" id="CAUJNA010002280">
    <property type="protein sequence ID" value="CAJ1392185.1"/>
    <property type="molecule type" value="Genomic_DNA"/>
</dbReference>
<evidence type="ECO:0000313" key="1">
    <source>
        <dbReference type="EMBL" id="CAJ1392185.1"/>
    </source>
</evidence>
<gene>
    <name evidence="1" type="ORF">EVOR1521_LOCUS17341</name>
</gene>
<keyword evidence="2" id="KW-1185">Reference proteome</keyword>
<evidence type="ECO:0000313" key="2">
    <source>
        <dbReference type="Proteomes" id="UP001178507"/>
    </source>
</evidence>
<name>A0AA36N6C9_9DINO</name>
<sequence>MGGEFSVRFDAELLDLVAPVPKDQSESATEFELPLLLAQRPHEDPAVEAWLCRCLDTGAALTLEARCLVKLQKAVEEQPEVCPVFRNLLSRFETALAGWLEQWPEKEPMREGLCAPWLCSKQSAEELELELHSVLALVGGLRGQRGPPLLPDYKDYLPGGQRVDLQAGLALWLGDPQPA</sequence>
<dbReference type="AlphaFoldDB" id="A0AA36N6C9"/>
<organism evidence="1 2">
    <name type="scientific">Effrenium voratum</name>
    <dbReference type="NCBI Taxonomy" id="2562239"/>
    <lineage>
        <taxon>Eukaryota</taxon>
        <taxon>Sar</taxon>
        <taxon>Alveolata</taxon>
        <taxon>Dinophyceae</taxon>
        <taxon>Suessiales</taxon>
        <taxon>Symbiodiniaceae</taxon>
        <taxon>Effrenium</taxon>
    </lineage>
</organism>